<dbReference type="PIRSF" id="PIRSF036492">
    <property type="entry name" value="ALDH"/>
    <property type="match status" value="1"/>
</dbReference>
<dbReference type="EMBL" id="KQ257455">
    <property type="protein sequence ID" value="KND00945.1"/>
    <property type="molecule type" value="Genomic_DNA"/>
</dbReference>
<dbReference type="Pfam" id="PF00171">
    <property type="entry name" value="Aldedh"/>
    <property type="match status" value="1"/>
</dbReference>
<dbReference type="InterPro" id="IPR016162">
    <property type="entry name" value="Ald_DH_N"/>
</dbReference>
<accession>A0A0L0HJ69</accession>
<evidence type="ECO:0000256" key="2">
    <source>
        <dbReference type="ARBA" id="ARBA00023002"/>
    </source>
</evidence>
<evidence type="ECO:0000313" key="10">
    <source>
        <dbReference type="Proteomes" id="UP000053201"/>
    </source>
</evidence>
<dbReference type="RefSeq" id="XP_016608984.1">
    <property type="nucleotide sequence ID" value="XM_016752291.1"/>
</dbReference>
<protein>
    <recommendedName>
        <fullName evidence="4">Aldehyde dehydrogenase</fullName>
    </recommendedName>
</protein>
<dbReference type="VEuPathDB" id="FungiDB:SPPG_04046"/>
<keyword evidence="2 4" id="KW-0560">Oxidoreductase</keyword>
<dbReference type="STRING" id="645134.A0A0L0HJ69"/>
<dbReference type="InterPro" id="IPR016161">
    <property type="entry name" value="Ald_DH/histidinol_DH"/>
</dbReference>
<keyword evidence="10" id="KW-1185">Reference proteome</keyword>
<dbReference type="PROSITE" id="PS00070">
    <property type="entry name" value="ALDEHYDE_DEHYDR_CYS"/>
    <property type="match status" value="1"/>
</dbReference>
<dbReference type="InterPro" id="IPR016160">
    <property type="entry name" value="Ald_DH_CS_CYS"/>
</dbReference>
<comment type="similarity">
    <text evidence="1 4 7">Belongs to the aldehyde dehydrogenase family.</text>
</comment>
<dbReference type="Gene3D" id="3.40.605.10">
    <property type="entry name" value="Aldehyde Dehydrogenase, Chain A, domain 1"/>
    <property type="match status" value="1"/>
</dbReference>
<dbReference type="InterPro" id="IPR012394">
    <property type="entry name" value="Aldehyde_DH_NAD(P)"/>
</dbReference>
<dbReference type="eggNOG" id="KOG2456">
    <property type="taxonomic scope" value="Eukaryota"/>
</dbReference>
<evidence type="ECO:0000256" key="7">
    <source>
        <dbReference type="RuleBase" id="RU003345"/>
    </source>
</evidence>
<evidence type="ECO:0000259" key="8">
    <source>
        <dbReference type="Pfam" id="PF00171"/>
    </source>
</evidence>
<name>A0A0L0HJ69_SPIPD</name>
<reference evidence="9 10" key="1">
    <citation type="submission" date="2009-08" db="EMBL/GenBank/DDBJ databases">
        <title>The Genome Sequence of Spizellomyces punctatus strain DAOM BR117.</title>
        <authorList>
            <consortium name="The Broad Institute Genome Sequencing Platform"/>
            <person name="Russ C."/>
            <person name="Cuomo C."/>
            <person name="Shea T."/>
            <person name="Young S.K."/>
            <person name="Zeng Q."/>
            <person name="Koehrsen M."/>
            <person name="Haas B."/>
            <person name="Borodovsky M."/>
            <person name="Guigo R."/>
            <person name="Alvarado L."/>
            <person name="Berlin A."/>
            <person name="Bochicchio J."/>
            <person name="Borenstein D."/>
            <person name="Chapman S."/>
            <person name="Chen Z."/>
            <person name="Engels R."/>
            <person name="Freedman E."/>
            <person name="Gellesch M."/>
            <person name="Goldberg J."/>
            <person name="Griggs A."/>
            <person name="Gujja S."/>
            <person name="Heiman D."/>
            <person name="Hepburn T."/>
            <person name="Howarth C."/>
            <person name="Jen D."/>
            <person name="Larson L."/>
            <person name="Lewis B."/>
            <person name="Mehta T."/>
            <person name="Park D."/>
            <person name="Pearson M."/>
            <person name="Roberts A."/>
            <person name="Saif S."/>
            <person name="Shenoy N."/>
            <person name="Sisk P."/>
            <person name="Stolte C."/>
            <person name="Sykes S."/>
            <person name="Thomson T."/>
            <person name="Walk T."/>
            <person name="White J."/>
            <person name="Yandava C."/>
            <person name="Burger G."/>
            <person name="Gray M.W."/>
            <person name="Holland P.W.H."/>
            <person name="King N."/>
            <person name="Lang F.B.F."/>
            <person name="Roger A.J."/>
            <person name="Ruiz-Trillo I."/>
            <person name="Lander E."/>
            <person name="Nusbaum C."/>
        </authorList>
    </citation>
    <scope>NUCLEOTIDE SEQUENCE [LARGE SCALE GENOMIC DNA]</scope>
    <source>
        <strain evidence="9 10">DAOM BR117</strain>
    </source>
</reference>
<evidence type="ECO:0000256" key="3">
    <source>
        <dbReference type="ARBA" id="ARBA00023027"/>
    </source>
</evidence>
<organism evidence="9 10">
    <name type="scientific">Spizellomyces punctatus (strain DAOM BR117)</name>
    <dbReference type="NCBI Taxonomy" id="645134"/>
    <lineage>
        <taxon>Eukaryota</taxon>
        <taxon>Fungi</taxon>
        <taxon>Fungi incertae sedis</taxon>
        <taxon>Chytridiomycota</taxon>
        <taxon>Chytridiomycota incertae sedis</taxon>
        <taxon>Chytridiomycetes</taxon>
        <taxon>Spizellomycetales</taxon>
        <taxon>Spizellomycetaceae</taxon>
        <taxon>Spizellomyces</taxon>
    </lineage>
</organism>
<dbReference type="PANTHER" id="PTHR43570:SF16">
    <property type="entry name" value="ALDEHYDE DEHYDROGENASE TYPE III, ISOFORM Q"/>
    <property type="match status" value="1"/>
</dbReference>
<dbReference type="CDD" id="cd07135">
    <property type="entry name" value="ALDH_F14-YMR110C"/>
    <property type="match status" value="1"/>
</dbReference>
<dbReference type="AlphaFoldDB" id="A0A0L0HJ69"/>
<keyword evidence="3" id="KW-0520">NAD</keyword>
<sequence>MTVSNTLKYTPIEAIEDAHATTRKTFMSKKTRPVEYRKTQLRKLNELLSENIPALCQAVNADLSKHPQETTMFEIMALQQHAMEAVELLDEWVKGEEPEAPAPFFTGKRMAIRHEPLGNVLIIAPWNYPLRLTLSPLIGAIAAGCTAVVKPSEVSANTSRVLADLIPKYLDNDAYKIVNGGIPESTKLLELKWDKILYTGNGHVGRIIMTAAAKHLTPVILELGGKSPVIVTKNADIKTAALRITHGKFLNNGQTCIAPDYLLVEKSIKDELIAEIKKKVVENWGENPKESSSYSRVVNHHHWKRVTSLLDRSKGKVLHGNDRDEESLYLAPTIVDLPSAEDSLMEDELFAPILPVVTFENLDETIDLINSKDTPLALYIFTDDEKESNLVLESTRSGGTCVNDVVVHIIPTNLPFGGVGESGMGAYQGKDSFLAFSHRRSTFYNTSDRYIMDDVRTLPYPDPEQATVAQAAE</sequence>
<dbReference type="InParanoid" id="A0A0L0HJ69"/>
<feature type="active site" evidence="5 6">
    <location>
        <position position="222"/>
    </location>
</feature>
<dbReference type="OrthoDB" id="440325at2759"/>
<evidence type="ECO:0000313" key="9">
    <source>
        <dbReference type="EMBL" id="KND00945.1"/>
    </source>
</evidence>
<dbReference type="FunFam" id="3.40.309.10:FF:000025">
    <property type="entry name" value="Aldehyde dehydrogenase"/>
    <property type="match status" value="1"/>
</dbReference>
<dbReference type="InterPro" id="IPR029510">
    <property type="entry name" value="Ald_DH_CS_GLU"/>
</dbReference>
<evidence type="ECO:0000256" key="6">
    <source>
        <dbReference type="PROSITE-ProRule" id="PRU10007"/>
    </source>
</evidence>
<dbReference type="PANTHER" id="PTHR43570">
    <property type="entry name" value="ALDEHYDE DEHYDROGENASE"/>
    <property type="match status" value="1"/>
</dbReference>
<evidence type="ECO:0000256" key="1">
    <source>
        <dbReference type="ARBA" id="ARBA00009986"/>
    </source>
</evidence>
<evidence type="ECO:0000256" key="4">
    <source>
        <dbReference type="PIRNR" id="PIRNR036492"/>
    </source>
</evidence>
<dbReference type="SUPFAM" id="SSF53720">
    <property type="entry name" value="ALDH-like"/>
    <property type="match status" value="1"/>
</dbReference>
<dbReference type="InterPro" id="IPR016163">
    <property type="entry name" value="Ald_DH_C"/>
</dbReference>
<evidence type="ECO:0000256" key="5">
    <source>
        <dbReference type="PIRSR" id="PIRSR036492-1"/>
    </source>
</evidence>
<dbReference type="GeneID" id="27687520"/>
<dbReference type="GO" id="GO:0005737">
    <property type="term" value="C:cytoplasm"/>
    <property type="evidence" value="ECO:0007669"/>
    <property type="project" value="TreeGrafter"/>
</dbReference>
<dbReference type="FunFam" id="3.40.605.10:FF:000004">
    <property type="entry name" value="Aldehyde dehydrogenase"/>
    <property type="match status" value="1"/>
</dbReference>
<feature type="active site" evidence="5">
    <location>
        <position position="256"/>
    </location>
</feature>
<dbReference type="Gene3D" id="3.40.309.10">
    <property type="entry name" value="Aldehyde Dehydrogenase, Chain A, domain 2"/>
    <property type="match status" value="1"/>
</dbReference>
<proteinExistence type="inferred from homology"/>
<dbReference type="Proteomes" id="UP000053201">
    <property type="component" value="Unassembled WGS sequence"/>
</dbReference>
<dbReference type="PROSITE" id="PS00687">
    <property type="entry name" value="ALDEHYDE_DEHYDR_GLU"/>
    <property type="match status" value="1"/>
</dbReference>
<feature type="domain" description="Aldehyde dehydrogenase" evidence="8">
    <location>
        <begin position="13"/>
        <end position="439"/>
    </location>
</feature>
<gene>
    <name evidence="9" type="ORF">SPPG_04046</name>
</gene>
<dbReference type="GO" id="GO:0006081">
    <property type="term" value="P:aldehyde metabolic process"/>
    <property type="evidence" value="ECO:0007669"/>
    <property type="project" value="InterPro"/>
</dbReference>
<dbReference type="InterPro" id="IPR015590">
    <property type="entry name" value="Aldehyde_DH_dom"/>
</dbReference>
<dbReference type="GO" id="GO:0004029">
    <property type="term" value="F:aldehyde dehydrogenase (NAD+) activity"/>
    <property type="evidence" value="ECO:0007669"/>
    <property type="project" value="TreeGrafter"/>
</dbReference>
<dbReference type="OMA" id="EIDWCKQ"/>